<proteinExistence type="predicted"/>
<name>A0A0F9MLK2_9ZZZZ</name>
<evidence type="ECO:0000313" key="1">
    <source>
        <dbReference type="EMBL" id="KKN06569.1"/>
    </source>
</evidence>
<protein>
    <submittedName>
        <fullName evidence="1">Uncharacterized protein</fullName>
    </submittedName>
</protein>
<dbReference type="EMBL" id="LAZR01004674">
    <property type="protein sequence ID" value="KKN06569.1"/>
    <property type="molecule type" value="Genomic_DNA"/>
</dbReference>
<organism evidence="1">
    <name type="scientific">marine sediment metagenome</name>
    <dbReference type="NCBI Taxonomy" id="412755"/>
    <lineage>
        <taxon>unclassified sequences</taxon>
        <taxon>metagenomes</taxon>
        <taxon>ecological metagenomes</taxon>
    </lineage>
</organism>
<gene>
    <name evidence="1" type="ORF">LCGC14_1075850</name>
</gene>
<reference evidence="1" key="1">
    <citation type="journal article" date="2015" name="Nature">
        <title>Complex archaea that bridge the gap between prokaryotes and eukaryotes.</title>
        <authorList>
            <person name="Spang A."/>
            <person name="Saw J.H."/>
            <person name="Jorgensen S.L."/>
            <person name="Zaremba-Niedzwiedzka K."/>
            <person name="Martijn J."/>
            <person name="Lind A.E."/>
            <person name="van Eijk R."/>
            <person name="Schleper C."/>
            <person name="Guy L."/>
            <person name="Ettema T.J."/>
        </authorList>
    </citation>
    <scope>NUCLEOTIDE SEQUENCE</scope>
</reference>
<comment type="caution">
    <text evidence="1">The sequence shown here is derived from an EMBL/GenBank/DDBJ whole genome shotgun (WGS) entry which is preliminary data.</text>
</comment>
<accession>A0A0F9MLK2</accession>
<dbReference type="AlphaFoldDB" id="A0A0F9MLK2"/>
<sequence>MPDVWMDVDIALSEVPINLLALTDDTTFKDREESVVYNQSGLDLTWNFLTTAGVYTKTVVTPTDTAGDYDWVNQGDGIYTIEMPASGGASINNDTEGFGWFTGIATGILHWRGPVVGFRAAALNNALIDGGDLLDVNLTEMGGVAQSATDLKDFADAGYDPAVNKVEGVKLVDTTTANSDMVGTDGANTTVPDAAGVAPTVAEIQAEMEENGASILDTLQDRLGTPANIDTGGATIADNLKKLADDNGGLSFDATTESLKELKDNIATASEVADAVHDEVIEGTLTSRQLMRIFLSALAGITNGGGTVTINFRDEADGKNRIVATVDVNGNRTNIVLDGT</sequence>